<dbReference type="KEGG" id="tag:Tagg_0266"/>
<organism evidence="2 3">
    <name type="scientific">Thermosphaera aggregans (strain DSM 11486 / M11TL)</name>
    <dbReference type="NCBI Taxonomy" id="633148"/>
    <lineage>
        <taxon>Archaea</taxon>
        <taxon>Thermoproteota</taxon>
        <taxon>Thermoprotei</taxon>
        <taxon>Desulfurococcales</taxon>
        <taxon>Desulfurococcaceae</taxon>
        <taxon>Thermosphaera</taxon>
    </lineage>
</organism>
<sequence>MTTRPIGFVGETSTPVEITVKATHPVPAGTYVYLKFRVRDPITGEELDREVVGVIGSVSFKSYVPVIASTVSEIPESYVSELERESYMNAVIVADITGGRAEPPATRRHRRHRCTRLEQST</sequence>
<feature type="region of interest" description="Disordered" evidence="1">
    <location>
        <begin position="99"/>
        <end position="121"/>
    </location>
</feature>
<dbReference type="HOGENOM" id="CLU_2032969_0_0_2"/>
<proteinExistence type="predicted"/>
<protein>
    <submittedName>
        <fullName evidence="2">Uncharacterized protein</fullName>
    </submittedName>
</protein>
<reference evidence="3" key="2">
    <citation type="journal article" date="2010" name="Stand. Genomic Sci.">
        <title>Complete genome sequence of Thermosphaera aggregans type strain (M11TLT).</title>
        <authorList>
            <person name="Spring S."/>
            <person name="Rachel R."/>
            <person name="Lapidus A."/>
            <person name="Davenport K."/>
            <person name="Tice H."/>
            <person name="Copeland A."/>
            <person name="Cheng J.-F."/>
            <person name="Lucas S."/>
            <person name="Chen F."/>
            <person name="Nolan M."/>
            <person name="Bruce D."/>
            <person name="Goodwin L."/>
            <person name="Pitluck S."/>
            <person name="Ivanova N."/>
            <person name="Mavromatis K."/>
            <person name="Ovchinnikova G."/>
            <person name="Pati A."/>
            <person name="Chen A."/>
            <person name="Palaniappan K."/>
            <person name="Land M."/>
            <person name="Hauser L."/>
            <person name="Chang Y.-J."/>
            <person name="Jeffries C.C."/>
            <person name="Brettin T."/>
            <person name="Detter J.C."/>
            <person name="Tapia R."/>
            <person name="Han C."/>
            <person name="Heimerl T."/>
            <person name="Weikl F."/>
            <person name="Brambilla E."/>
            <person name="Goker M."/>
            <person name="Bristow J."/>
            <person name="Eisen J.A."/>
            <person name="Markowitz V."/>
            <person name="Hugenholtz P."/>
            <person name="Kyrpides N.C."/>
            <person name="Klenk H.-P."/>
        </authorList>
    </citation>
    <scope>NUCLEOTIDE SEQUENCE [LARGE SCALE GENOMIC DNA]</scope>
    <source>
        <strain evidence="3">DSM 11486 / M11TL</strain>
    </source>
</reference>
<evidence type="ECO:0000313" key="2">
    <source>
        <dbReference type="EMBL" id="ADG90544.1"/>
    </source>
</evidence>
<dbReference type="AlphaFoldDB" id="D5U094"/>
<dbReference type="EMBL" id="CP001939">
    <property type="protein sequence ID" value="ADG90544.1"/>
    <property type="molecule type" value="Genomic_DNA"/>
</dbReference>
<name>D5U094_THEAM</name>
<reference evidence="2 3" key="1">
    <citation type="journal article" date="2010" name="Stand. Genomic Sci.">
        <title>Complete genome sequence of Thermosphaera aggregans type strain (M11TL).</title>
        <authorList>
            <person name="Spring S."/>
            <person name="Rachel R."/>
            <person name="Lapidus A."/>
            <person name="Davenport K."/>
            <person name="Tice H."/>
            <person name="Copeland A."/>
            <person name="Cheng J.F."/>
            <person name="Lucas S."/>
            <person name="Chen F."/>
            <person name="Nolan M."/>
            <person name="Bruce D."/>
            <person name="Goodwin L."/>
            <person name="Pitluck S."/>
            <person name="Ivanova N."/>
            <person name="Mavromatis K."/>
            <person name="Ovchinnikova G."/>
            <person name="Pati A."/>
            <person name="Chen A."/>
            <person name="Palaniappan K."/>
            <person name="Land M."/>
            <person name="Hauser L."/>
            <person name="Chang Y.J."/>
            <person name="Jeffries C.C."/>
            <person name="Brettin T."/>
            <person name="Detter J.C."/>
            <person name="Tapia R."/>
            <person name="Han C."/>
            <person name="Heimerl T."/>
            <person name="Weikl F."/>
            <person name="Brambilla E."/>
            <person name="Goker M."/>
            <person name="Bristow J."/>
            <person name="Eisen J.A."/>
            <person name="Markowitz V."/>
            <person name="Hugenholtz P."/>
            <person name="Kyrpides N.C."/>
            <person name="Klenk H.P."/>
        </authorList>
    </citation>
    <scope>NUCLEOTIDE SEQUENCE [LARGE SCALE GENOMIC DNA]</scope>
    <source>
        <strain evidence="3">DSM 11486 / M11TL</strain>
    </source>
</reference>
<accession>D5U094</accession>
<dbReference type="GeneID" id="9165279"/>
<gene>
    <name evidence="2" type="ordered locus">Tagg_0266</name>
</gene>
<reference key="3">
    <citation type="submission" date="2010-02" db="EMBL/GenBank/DDBJ databases">
        <title>Complete genome sequence of Thermosphaera aggregans type strain (M11TL).</title>
        <authorList>
            <consortium name="US DOE Joint Genome Institute (JGI-PGF)"/>
            <person name="Spring S."/>
            <person name="Lapidus A."/>
            <person name="Munk C."/>
            <person name="Schroeder M."/>
            <person name="Glavina Del Rio T."/>
            <person name="Tice H."/>
            <person name="Copeland A."/>
            <person name="Cheng J.-F."/>
            <person name="Lucas S."/>
            <person name="Chen F."/>
            <person name="Nolan M."/>
            <person name="Bruce D."/>
            <person name="Goodwin L."/>
            <person name="Pitluck S."/>
            <person name="Ivanova N."/>
            <person name="Mavromatis K."/>
            <person name="Ovchinnikova G."/>
            <person name="Pati A."/>
            <person name="Chen A."/>
            <person name="Palaniappan K."/>
            <person name="Land M."/>
            <person name="Hauser L."/>
            <person name="Chang Y.-J."/>
            <person name="Jeffries C.C."/>
            <person name="Brettin T."/>
            <person name="Detter J.C."/>
            <person name="Tapia R."/>
            <person name="Han C."/>
            <person name="Chain P."/>
            <person name="Heimerl T."/>
            <person name="Weik F."/>
            <person name="Goker M."/>
            <person name="Rachel R."/>
            <person name="Bristow J."/>
            <person name="Eisen J.A."/>
            <person name="Markowitz V."/>
            <person name="Hugenholtz P."/>
            <person name="Kyrpides N.C."/>
            <person name="Klenk H.-P."/>
        </authorList>
    </citation>
    <scope>NUCLEOTIDE SEQUENCE</scope>
    <source>
        <strain>DSM 11486</strain>
    </source>
</reference>
<evidence type="ECO:0000313" key="3">
    <source>
        <dbReference type="Proteomes" id="UP000002376"/>
    </source>
</evidence>
<dbReference type="RefSeq" id="WP_013129137.1">
    <property type="nucleotide sequence ID" value="NC_014160.1"/>
</dbReference>
<evidence type="ECO:0000256" key="1">
    <source>
        <dbReference type="SAM" id="MobiDB-lite"/>
    </source>
</evidence>
<keyword evidence="3" id="KW-1185">Reference proteome</keyword>
<dbReference type="Proteomes" id="UP000002376">
    <property type="component" value="Chromosome"/>
</dbReference>